<gene>
    <name evidence="1" type="ORF">APX70_03733</name>
</gene>
<comment type="caution">
    <text evidence="1">The sequence shown here is derived from an EMBL/GenBank/DDBJ whole genome shotgun (WGS) entry which is preliminary data.</text>
</comment>
<dbReference type="Proteomes" id="UP000282378">
    <property type="component" value="Unassembled WGS sequence"/>
</dbReference>
<protein>
    <submittedName>
        <fullName evidence="1">Arabinose import ATP-binding protein AraG</fullName>
    </submittedName>
</protein>
<keyword evidence="1" id="KW-0547">Nucleotide-binding</keyword>
<dbReference type="EMBL" id="RBNL01001859">
    <property type="protein sequence ID" value="RML85080.1"/>
    <property type="molecule type" value="Genomic_DNA"/>
</dbReference>
<keyword evidence="1" id="KW-0067">ATP-binding</keyword>
<name>A0A3M2ZA75_PSEYM</name>
<evidence type="ECO:0000313" key="2">
    <source>
        <dbReference type="Proteomes" id="UP000282378"/>
    </source>
</evidence>
<reference evidence="1 2" key="1">
    <citation type="submission" date="2018-08" db="EMBL/GenBank/DDBJ databases">
        <title>Recombination of ecologically and evolutionarily significant loci maintains genetic cohesion in the Pseudomonas syringae species complex.</title>
        <authorList>
            <person name="Dillon M."/>
            <person name="Thakur S."/>
            <person name="Almeida R.N.D."/>
            <person name="Weir B.S."/>
            <person name="Guttman D.S."/>
        </authorList>
    </citation>
    <scope>NUCLEOTIDE SEQUENCE [LARGE SCALE GENOMIC DNA]</scope>
    <source>
        <strain evidence="1 2">88_10</strain>
    </source>
</reference>
<proteinExistence type="predicted"/>
<accession>A0A3M2ZA75</accession>
<dbReference type="AlphaFoldDB" id="A0A3M2ZA75"/>
<evidence type="ECO:0000313" key="1">
    <source>
        <dbReference type="EMBL" id="RML85080.1"/>
    </source>
</evidence>
<dbReference type="GO" id="GO:0005524">
    <property type="term" value="F:ATP binding"/>
    <property type="evidence" value="ECO:0007669"/>
    <property type="project" value="UniProtKB-KW"/>
</dbReference>
<organism evidence="1 2">
    <name type="scientific">Pseudomonas syringae pv. maculicola</name>
    <dbReference type="NCBI Taxonomy" id="59511"/>
    <lineage>
        <taxon>Bacteria</taxon>
        <taxon>Pseudomonadati</taxon>
        <taxon>Pseudomonadota</taxon>
        <taxon>Gammaproteobacteria</taxon>
        <taxon>Pseudomonadales</taxon>
        <taxon>Pseudomonadaceae</taxon>
        <taxon>Pseudomonas</taxon>
    </lineage>
</organism>
<sequence length="50" mass="5489">MIVVSSDLMEVMGISDRILVMSEGAITGELNRDEADESRLLQLALPRTRG</sequence>